<dbReference type="Pfam" id="PF02949">
    <property type="entry name" value="7tm_6"/>
    <property type="match status" value="1"/>
</dbReference>
<comment type="subcellular location">
    <subcellularLocation>
        <location evidence="1 10">Cell membrane</location>
        <topology evidence="1 10">Multi-pass membrane protein</topology>
    </subcellularLocation>
</comment>
<keyword evidence="3 10" id="KW-0716">Sensory transduction</keyword>
<evidence type="ECO:0000313" key="11">
    <source>
        <dbReference type="Proteomes" id="UP000515160"/>
    </source>
</evidence>
<evidence type="ECO:0000313" key="12">
    <source>
        <dbReference type="RefSeq" id="XP_034110782.1"/>
    </source>
</evidence>
<keyword evidence="11" id="KW-1185">Reference proteome</keyword>
<evidence type="ECO:0000256" key="3">
    <source>
        <dbReference type="ARBA" id="ARBA00022606"/>
    </source>
</evidence>
<gene>
    <name evidence="12" type="primary">LOC117572215</name>
</gene>
<dbReference type="GO" id="GO:0004984">
    <property type="term" value="F:olfactory receptor activity"/>
    <property type="evidence" value="ECO:0007669"/>
    <property type="project" value="InterPro"/>
</dbReference>
<dbReference type="InterPro" id="IPR004117">
    <property type="entry name" value="7tm6_olfct_rcpt"/>
</dbReference>
<feature type="transmembrane region" description="Helical" evidence="10">
    <location>
        <begin position="205"/>
        <end position="231"/>
    </location>
</feature>
<dbReference type="GO" id="GO:0007165">
    <property type="term" value="P:signal transduction"/>
    <property type="evidence" value="ECO:0007669"/>
    <property type="project" value="UniProtKB-KW"/>
</dbReference>
<dbReference type="GeneID" id="117572215"/>
<reference evidence="12" key="1">
    <citation type="submission" date="2025-08" db="UniProtKB">
        <authorList>
            <consortium name="RefSeq"/>
        </authorList>
    </citation>
    <scope>IDENTIFICATION</scope>
    <source>
        <strain evidence="12">15112-1751.03</strain>
        <tissue evidence="12">Whole Adult</tissue>
    </source>
</reference>
<dbReference type="GO" id="GO:0005886">
    <property type="term" value="C:plasma membrane"/>
    <property type="evidence" value="ECO:0007669"/>
    <property type="project" value="UniProtKB-SubCell"/>
</dbReference>
<comment type="similarity">
    <text evidence="10">Belongs to the insect chemoreceptor superfamily. Heteromeric odorant receptor channel (TC 1.A.69) family.</text>
</comment>
<keyword evidence="7 10" id="KW-0472">Membrane</keyword>
<keyword evidence="6 10" id="KW-1133">Transmembrane helix</keyword>
<protein>
    <recommendedName>
        <fullName evidence="10">Odorant receptor</fullName>
    </recommendedName>
</protein>
<dbReference type="AlphaFoldDB" id="A0A6P8Z147"/>
<proteinExistence type="inferred from homology"/>
<name>A0A6P8Z147_DROAB</name>
<comment type="caution">
    <text evidence="10">Lacks conserved residue(s) required for the propagation of feature annotation.</text>
</comment>
<evidence type="ECO:0000256" key="4">
    <source>
        <dbReference type="ARBA" id="ARBA00022692"/>
    </source>
</evidence>
<dbReference type="PANTHER" id="PTHR21137:SF35">
    <property type="entry name" value="ODORANT RECEPTOR 19A-RELATED"/>
    <property type="match status" value="1"/>
</dbReference>
<dbReference type="GO" id="GO:0005549">
    <property type="term" value="F:odorant binding"/>
    <property type="evidence" value="ECO:0007669"/>
    <property type="project" value="InterPro"/>
</dbReference>
<evidence type="ECO:0000256" key="8">
    <source>
        <dbReference type="ARBA" id="ARBA00023170"/>
    </source>
</evidence>
<accession>A0A6P8Z147</accession>
<dbReference type="RefSeq" id="XP_034110782.1">
    <property type="nucleotide sequence ID" value="XM_034254891.2"/>
</dbReference>
<sequence length="412" mass="48266">MSLIDELQRRWRLLRVHPMELWVVLHSNVHPEHTSIHYNRLQLIAWGSFPIKSESRTLIQRAWNLYILLQINFFIVTTVWALHEDEDFVALGQDLLWNCGMVYLMTKWHFLYFRADKVDDLVNRLDACHREVKKKHSADEIRAIQRYHYTIESSLSVLWFFGIGMFIGLIATLPVYTNQKLPFHAIFPFGWHDPDRHPYAHAAVYVWQIFALINNMYALLFLDLLSVHIFFQLAANMKILCVELRYMSKLNRHDVALYRSELRRICIFHQKILGLVELTNEVFYGPMIMQMIVSFFLISLSTFISLVARHDPSVAARFMLFMVLSFLHLSYWCIAGNMVNEHAFNVAGAAFDAYEWSPPVPEIQRDIAFIIRRAQKSLSMGAAPFPPLNLTSYMAILKQCYSILTLMLESLD</sequence>
<keyword evidence="5 10" id="KW-0552">Olfaction</keyword>
<dbReference type="PANTHER" id="PTHR21137">
    <property type="entry name" value="ODORANT RECEPTOR"/>
    <property type="match status" value="1"/>
</dbReference>
<evidence type="ECO:0000256" key="6">
    <source>
        <dbReference type="ARBA" id="ARBA00022989"/>
    </source>
</evidence>
<evidence type="ECO:0000256" key="9">
    <source>
        <dbReference type="ARBA" id="ARBA00023224"/>
    </source>
</evidence>
<keyword evidence="9 10" id="KW-0807">Transducer</keyword>
<evidence type="ECO:0000256" key="10">
    <source>
        <dbReference type="RuleBase" id="RU351113"/>
    </source>
</evidence>
<keyword evidence="4 10" id="KW-0812">Transmembrane</keyword>
<evidence type="ECO:0000256" key="7">
    <source>
        <dbReference type="ARBA" id="ARBA00023136"/>
    </source>
</evidence>
<dbReference type="Proteomes" id="UP000515160">
    <property type="component" value="Chromosome 3"/>
</dbReference>
<feature type="transmembrane region" description="Helical" evidence="10">
    <location>
        <begin position="288"/>
        <end position="308"/>
    </location>
</feature>
<keyword evidence="8 10" id="KW-0675">Receptor</keyword>
<feature type="transmembrane region" description="Helical" evidence="10">
    <location>
        <begin position="95"/>
        <end position="113"/>
    </location>
</feature>
<evidence type="ECO:0000256" key="5">
    <source>
        <dbReference type="ARBA" id="ARBA00022725"/>
    </source>
</evidence>
<feature type="transmembrane region" description="Helical" evidence="10">
    <location>
        <begin position="155"/>
        <end position="176"/>
    </location>
</feature>
<organism evidence="11 12">
    <name type="scientific">Drosophila albomicans</name>
    <name type="common">Fruit fly</name>
    <dbReference type="NCBI Taxonomy" id="7291"/>
    <lineage>
        <taxon>Eukaryota</taxon>
        <taxon>Metazoa</taxon>
        <taxon>Ecdysozoa</taxon>
        <taxon>Arthropoda</taxon>
        <taxon>Hexapoda</taxon>
        <taxon>Insecta</taxon>
        <taxon>Pterygota</taxon>
        <taxon>Neoptera</taxon>
        <taxon>Endopterygota</taxon>
        <taxon>Diptera</taxon>
        <taxon>Brachycera</taxon>
        <taxon>Muscomorpha</taxon>
        <taxon>Ephydroidea</taxon>
        <taxon>Drosophilidae</taxon>
        <taxon>Drosophila</taxon>
    </lineage>
</organism>
<keyword evidence="2" id="KW-1003">Cell membrane</keyword>
<feature type="transmembrane region" description="Helical" evidence="10">
    <location>
        <begin position="62"/>
        <end position="83"/>
    </location>
</feature>
<feature type="transmembrane region" description="Helical" evidence="10">
    <location>
        <begin position="314"/>
        <end position="334"/>
    </location>
</feature>
<evidence type="ECO:0000256" key="2">
    <source>
        <dbReference type="ARBA" id="ARBA00022475"/>
    </source>
</evidence>
<evidence type="ECO:0000256" key="1">
    <source>
        <dbReference type="ARBA" id="ARBA00004651"/>
    </source>
</evidence>
<dbReference type="OrthoDB" id="6604226at2759"/>